<dbReference type="RefSeq" id="XP_037163269.1">
    <property type="nucleotide sequence ID" value="XM_037309972.1"/>
</dbReference>
<evidence type="ECO:0000313" key="2">
    <source>
        <dbReference type="Proteomes" id="UP000578531"/>
    </source>
</evidence>
<gene>
    <name evidence="1" type="ORF">HO173_008072</name>
</gene>
<evidence type="ECO:0000313" key="1">
    <source>
        <dbReference type="EMBL" id="KAF6233860.1"/>
    </source>
</evidence>
<dbReference type="Proteomes" id="UP000578531">
    <property type="component" value="Unassembled WGS sequence"/>
</dbReference>
<name>A0A8H6L375_9LECA</name>
<comment type="caution">
    <text evidence="1">The sequence shown here is derived from an EMBL/GenBank/DDBJ whole genome shotgun (WGS) entry which is preliminary data.</text>
</comment>
<dbReference type="EMBL" id="JACCJC010000034">
    <property type="protein sequence ID" value="KAF6233860.1"/>
    <property type="molecule type" value="Genomic_DNA"/>
</dbReference>
<protein>
    <submittedName>
        <fullName evidence="1">Uncharacterized protein</fullName>
    </submittedName>
</protein>
<organism evidence="1 2">
    <name type="scientific">Letharia columbiana</name>
    <dbReference type="NCBI Taxonomy" id="112416"/>
    <lineage>
        <taxon>Eukaryota</taxon>
        <taxon>Fungi</taxon>
        <taxon>Dikarya</taxon>
        <taxon>Ascomycota</taxon>
        <taxon>Pezizomycotina</taxon>
        <taxon>Lecanoromycetes</taxon>
        <taxon>OSLEUM clade</taxon>
        <taxon>Lecanoromycetidae</taxon>
        <taxon>Lecanorales</taxon>
        <taxon>Lecanorineae</taxon>
        <taxon>Parmeliaceae</taxon>
        <taxon>Letharia</taxon>
    </lineage>
</organism>
<reference evidence="1 2" key="1">
    <citation type="journal article" date="2020" name="Genomics">
        <title>Complete, high-quality genomes from long-read metagenomic sequencing of two wolf lichen thalli reveals enigmatic genome architecture.</title>
        <authorList>
            <person name="McKenzie S.K."/>
            <person name="Walston R.F."/>
            <person name="Allen J.L."/>
        </authorList>
    </citation>
    <scope>NUCLEOTIDE SEQUENCE [LARGE SCALE GENOMIC DNA]</scope>
    <source>
        <strain evidence="1">WasteWater2</strain>
    </source>
</reference>
<proteinExistence type="predicted"/>
<accession>A0A8H6L375</accession>
<dbReference type="AlphaFoldDB" id="A0A8H6L375"/>
<keyword evidence="2" id="KW-1185">Reference proteome</keyword>
<sequence length="147" mass="16111">MPFHGSTLNGTFFRKVELQIAAALYLYCKNADDTYADSELIGAVILDMRNISGTLPCQGIETFLRDSTNPLHQEAWQEVVDNDLEWRGKAGAAYWTWRNKMTELVARLAREGKIARTAAVAGYDQCLKENPTGSGGRDGQGGHGGMA</sequence>
<dbReference type="GeneID" id="59289728"/>
<dbReference type="OrthoDB" id="5340245at2759"/>